<dbReference type="FunFam" id="3.40.50.980:FF:000002">
    <property type="entry name" value="Enterobactin synthetase component F"/>
    <property type="match status" value="1"/>
</dbReference>
<dbReference type="SUPFAM" id="SSF56801">
    <property type="entry name" value="Acetyl-CoA synthetase-like"/>
    <property type="match status" value="1"/>
</dbReference>
<dbReference type="GO" id="GO:0031177">
    <property type="term" value="F:phosphopantetheine binding"/>
    <property type="evidence" value="ECO:0007669"/>
    <property type="project" value="InterPro"/>
</dbReference>
<comment type="cofactor">
    <cofactor evidence="1">
        <name>pyridoxal 5'-phosphate</name>
        <dbReference type="ChEBI" id="CHEBI:597326"/>
    </cofactor>
</comment>
<dbReference type="Pfam" id="PF00698">
    <property type="entry name" value="Acyl_transf_1"/>
    <property type="match status" value="1"/>
</dbReference>
<dbReference type="InterPro" id="IPR032821">
    <property type="entry name" value="PKS_assoc"/>
</dbReference>
<dbReference type="InterPro" id="IPR045851">
    <property type="entry name" value="AMP-bd_C_sf"/>
</dbReference>
<dbReference type="PROSITE" id="PS00600">
    <property type="entry name" value="AA_TRANSFER_CLASS_3"/>
    <property type="match status" value="1"/>
</dbReference>
<keyword evidence="3" id="KW-0596">Phosphopantetheine</keyword>
<reference evidence="10 11" key="1">
    <citation type="submission" date="2016-10" db="EMBL/GenBank/DDBJ databases">
        <authorList>
            <person name="de Groot N.N."/>
        </authorList>
    </citation>
    <scope>NUCLEOTIDE SEQUENCE [LARGE SCALE GENOMIC DNA]</scope>
    <source>
        <strain evidence="10 11">RK1</strain>
    </source>
</reference>
<dbReference type="InterPro" id="IPR020841">
    <property type="entry name" value="PKS_Beta-ketoAc_synthase_dom"/>
</dbReference>
<evidence type="ECO:0000256" key="2">
    <source>
        <dbReference type="ARBA" id="ARBA00001957"/>
    </source>
</evidence>
<dbReference type="Pfam" id="PF00550">
    <property type="entry name" value="PP-binding"/>
    <property type="match status" value="2"/>
</dbReference>
<dbReference type="InterPro" id="IPR001227">
    <property type="entry name" value="Ac_transferase_dom_sf"/>
</dbReference>
<dbReference type="CDD" id="cd00833">
    <property type="entry name" value="PKS"/>
    <property type="match status" value="1"/>
</dbReference>
<dbReference type="InterPro" id="IPR000873">
    <property type="entry name" value="AMP-dep_synth/lig_dom"/>
</dbReference>
<evidence type="ECO:0000256" key="6">
    <source>
        <dbReference type="ARBA" id="ARBA00022898"/>
    </source>
</evidence>
<dbReference type="NCBIfam" id="TIGR01733">
    <property type="entry name" value="AA-adenyl-dom"/>
    <property type="match status" value="1"/>
</dbReference>
<dbReference type="Gene3D" id="1.10.1200.10">
    <property type="entry name" value="ACP-like"/>
    <property type="match status" value="2"/>
</dbReference>
<dbReference type="InterPro" id="IPR025110">
    <property type="entry name" value="AMP-bd_C"/>
</dbReference>
<dbReference type="Gene3D" id="3.90.1150.10">
    <property type="entry name" value="Aspartate Aminotransferase, domain 1"/>
    <property type="match status" value="1"/>
</dbReference>
<dbReference type="InterPro" id="IPR015422">
    <property type="entry name" value="PyrdxlP-dep_Trfase_small"/>
</dbReference>
<evidence type="ECO:0000313" key="11">
    <source>
        <dbReference type="Proteomes" id="UP000198670"/>
    </source>
</evidence>
<dbReference type="GO" id="GO:0006633">
    <property type="term" value="P:fatty acid biosynthetic process"/>
    <property type="evidence" value="ECO:0007669"/>
    <property type="project" value="InterPro"/>
</dbReference>
<dbReference type="SUPFAM" id="SSF55048">
    <property type="entry name" value="Probable ACP-binding domain of malonyl-CoA ACP transacylase"/>
    <property type="match status" value="1"/>
</dbReference>
<keyword evidence="6" id="KW-0663">Pyridoxal phosphate</keyword>
<dbReference type="Gene3D" id="3.40.50.12780">
    <property type="entry name" value="N-terminal domain of ligase-like"/>
    <property type="match status" value="1"/>
</dbReference>
<dbReference type="PROSITE" id="PS00455">
    <property type="entry name" value="AMP_BINDING"/>
    <property type="match status" value="1"/>
</dbReference>
<evidence type="ECO:0000256" key="4">
    <source>
        <dbReference type="ARBA" id="ARBA00022553"/>
    </source>
</evidence>
<dbReference type="PROSITE" id="PS00606">
    <property type="entry name" value="KS3_1"/>
    <property type="match status" value="1"/>
</dbReference>
<evidence type="ECO:0000259" key="8">
    <source>
        <dbReference type="PROSITE" id="PS50075"/>
    </source>
</evidence>
<feature type="region of interest" description="Disordered" evidence="7">
    <location>
        <begin position="2150"/>
        <end position="2174"/>
    </location>
</feature>
<dbReference type="GO" id="GO:0044550">
    <property type="term" value="P:secondary metabolite biosynthetic process"/>
    <property type="evidence" value="ECO:0007669"/>
    <property type="project" value="UniProtKB-ARBA"/>
</dbReference>
<dbReference type="InterPro" id="IPR014030">
    <property type="entry name" value="Ketoacyl_synth_N"/>
</dbReference>
<gene>
    <name evidence="10" type="ORF">SAMN05444682_109120</name>
</gene>
<evidence type="ECO:0000313" key="10">
    <source>
        <dbReference type="EMBL" id="SFJ37499.1"/>
    </source>
</evidence>
<dbReference type="InterPro" id="IPR016039">
    <property type="entry name" value="Thiolase-like"/>
</dbReference>
<evidence type="ECO:0000256" key="5">
    <source>
        <dbReference type="ARBA" id="ARBA00022679"/>
    </source>
</evidence>
<evidence type="ECO:0000256" key="3">
    <source>
        <dbReference type="ARBA" id="ARBA00022450"/>
    </source>
</evidence>
<dbReference type="SUPFAM" id="SSF52151">
    <property type="entry name" value="FabD/lysophospholipase-like"/>
    <property type="match status" value="1"/>
</dbReference>
<accession>A0A1I3QVF4</accession>
<dbReference type="Pfam" id="PF00501">
    <property type="entry name" value="AMP-binding"/>
    <property type="match status" value="1"/>
</dbReference>
<dbReference type="InterPro" id="IPR014043">
    <property type="entry name" value="Acyl_transferase_dom"/>
</dbReference>
<dbReference type="SMART" id="SM00823">
    <property type="entry name" value="PKS_PP"/>
    <property type="match status" value="2"/>
</dbReference>
<dbReference type="FunFam" id="3.40.50.12780:FF:000012">
    <property type="entry name" value="Non-ribosomal peptide synthetase"/>
    <property type="match status" value="1"/>
</dbReference>
<dbReference type="PANTHER" id="PTHR43775:SF51">
    <property type="entry name" value="INACTIVE PHENOLPHTHIOCEROL SYNTHESIS POLYKETIDE SYNTHASE TYPE I PKS1-RELATED"/>
    <property type="match status" value="1"/>
</dbReference>
<feature type="domain" description="Carrier" evidence="8">
    <location>
        <begin position="1521"/>
        <end position="1596"/>
    </location>
</feature>
<sequence>MLGKRKFATLVDLFRQQVEKTPSRTAVVFNHQSLSYRELDERANQVAHLLIAKGVTQETLVAICLEKSLEMIVGMLAILKAGGAYVPIDPAYPEDRITYVLKDINASVVLTADESIGLFESISKASDQAFTILNLSQPDSYVGQPITLPESANLLSGDNLAYIIYTSGSTGRPKGVMISHRNVVRLFVNDTPLFDFDERDVWTMFHSFCFDFSVWEMYGALLFGGKLVIVPKNVARDASLFCQLLADEGVTILNQTPSAFYILQDQISSLTLPLPLHVRYVIFGGEALNPAKLTAWHERYPDCRLINMYGITETTVHVTYQEIEKNHLDETTSVIGKPIPTLYAYILDESLRAVPANTAGELFVGGDGLARGYLNLEQLTAERFIADPYRSDGAKLYRTGDLVKQADDGTLEYLGRIDEQVKVRGFRIELGEIEHAMQQIPEVVHGVVVAAKRENGDTQLIGYYVAKQPLRKSSINEFLRGRLPEYMVPPLLVEVDHIPLTSNGKVDKKALPIPDGSQLSTRTYVALKHKTERTIATCWKTVLTIERIGRDDNFFELGGNSLLAQKTTIELRKAGIDSTVINLYRYPTVRELARFLDGKNSSSPGGKIRNTNPVIHRDKDVAIIGMAGRFPGANTSEELWDILVNGKETIRFFSEEELDPSIPLADRMSPDYVKARGVIDHATDFDASFFGIHAAQAELMDPQHRVFLEICWEALEKTGYVPQKFDGFIGVYAGCAQNTYFTNHVRANGELLEKSGGMQVLTANDKDYLSSRVAYSLDLKGPAVTVLSACSTSLLAVAQAAESIRSGQCDLALAGGVSITCPINSGHLYEEGAMLSNDGHCRPFDRDARGTLFSDGAGVVVLKDKKQAEEDGDVIYAVIKGVGISNDGRVKGSFTAPNAGGQAHCIEMAIRDAQVDPADISYVETHGTATPLGDPIEIEGLRLAFGDQAEHQYCKIGSIKSNLGHLTHAAGVAGLIKVAMSLYHKKLPPSINYRRPNPEINFEESPFVVNDQLSDWLPRRERRIAGVSSFGVGGTNVHVVLEEHDTPTDAIIPAESGKGTSGLHVINLSAKSETSLQQYAHKLAVFLDRHPGITITDIAYTLQQRREDLDYRSVTIVSSASELVNSLRTYPLQIHKASRDREAVAFLFPGQGSQFPNMGKELYALENVYREAIDECSTILFDILGEDIRKVIFVETIDPDTQEKLRNTKYAQPALFITEYALAKLWMSWGVLPTAFIGHSIGEFVAAHLAGVFSLADALKLVAIRGRLIAGLRPGSMLSVRGDASHIAQLMPTGISMAAINAPSLCVVAGETPAIRDFSIDLDAQGIANKLLETSHAFHSDMMEPVLEAFRNVFEGITLRTPNKPIVSTVTGTWLKDEEATDADYWVRHVQATVRFSDALLFIEEELNPIFLEVGPGAVTATLARQHGSLIAPNVISGIQPVDALRNLYAAIGKLWIAGIQPDWDRVNRRQGKLAGLPTYAFDRKRHWLSPKMPAIEAPVETANNGSYKENMTAVHMNRKTVLIDKVRTLLEDAAGIEINPEATHSNFAELGLDSLLLTQVALSMKREFGVPVTFRGLSQTYATLDSLAEYLDQTLEPDAYRVTNTIAADRVVLPVQQQGAQGATDLNAIQLISQQIALLSQQVSLLQQGTPPVVNAVPADSRPRVEQPGQPSPWSDLTAEETSELKKPFGATARIEKKASMLTSGQQAYLDSFVARYTEKTGKSKSYTQEHRQHMADPRVVSGFKPETKEIVYPIVVNKSKDCRLWDIDGNVYIDALNGFGSNFLGYQPEAIKQALIQQVEEGYEIGPQHEKSGEVCKLICEFTGFDRAALCNTGSEAVLGAMRIARTVTGRSTIVAFTNSYHGIMDEVIARGTKKLKTFPAAPGIMPEAVQNMLILDYGTEESLQIIRERAHELAAVLVEPIQSRRPEFVPVEFLRELREITAHAGTALIFDEVISGFRFHPQGAQGLFDIQADIATYGKVAGAGISIGIIAGTTPYMDALDGGFWSFGDDSAPEAGVTYFAGTFVRHPLALATTKASLEYLKEQGPQLQETVNKRTKTLVDHLNRICERYRTPLYIAHFGSLWKVKYREEYPYSELLFAAMRLQGIHIQDGFPCFLTTAHTDGDIEAIAQAFEASVKELVEAGFIPTPEDDIETPVPPTPNARLGKDRDGNPAWFVADEKNPGKYLQVITD</sequence>
<dbReference type="EMBL" id="FOQO01000009">
    <property type="protein sequence ID" value="SFJ37499.1"/>
    <property type="molecule type" value="Genomic_DNA"/>
</dbReference>
<dbReference type="PROSITE" id="PS52004">
    <property type="entry name" value="KS3_2"/>
    <property type="match status" value="1"/>
</dbReference>
<dbReference type="InterPro" id="IPR015421">
    <property type="entry name" value="PyrdxlP-dep_Trfase_major"/>
</dbReference>
<evidence type="ECO:0000259" key="9">
    <source>
        <dbReference type="PROSITE" id="PS52004"/>
    </source>
</evidence>
<dbReference type="GO" id="GO:0004315">
    <property type="term" value="F:3-oxoacyl-[acyl-carrier-protein] synthase activity"/>
    <property type="evidence" value="ECO:0007669"/>
    <property type="project" value="InterPro"/>
</dbReference>
<dbReference type="Gene3D" id="3.30.70.250">
    <property type="entry name" value="Malonyl-CoA ACP transacylase, ACP-binding"/>
    <property type="match status" value="1"/>
</dbReference>
<dbReference type="GO" id="GO:0004312">
    <property type="term" value="F:fatty acid synthase activity"/>
    <property type="evidence" value="ECO:0007669"/>
    <property type="project" value="TreeGrafter"/>
</dbReference>
<name>A0A1I3QVF4_9SPHI</name>
<feature type="domain" description="Ketosynthase family 3 (KS3)" evidence="9">
    <location>
        <begin position="618"/>
        <end position="1043"/>
    </location>
</feature>
<proteinExistence type="predicted"/>
<evidence type="ECO:0000256" key="7">
    <source>
        <dbReference type="SAM" id="MobiDB-lite"/>
    </source>
</evidence>
<organism evidence="10 11">
    <name type="scientific">Parapedobacter indicus</name>
    <dbReference type="NCBI Taxonomy" id="1477437"/>
    <lineage>
        <taxon>Bacteria</taxon>
        <taxon>Pseudomonadati</taxon>
        <taxon>Bacteroidota</taxon>
        <taxon>Sphingobacteriia</taxon>
        <taxon>Sphingobacteriales</taxon>
        <taxon>Sphingobacteriaceae</taxon>
        <taxon>Parapedobacter</taxon>
    </lineage>
</organism>
<dbReference type="Pfam" id="PF13193">
    <property type="entry name" value="AMP-binding_C"/>
    <property type="match status" value="1"/>
</dbReference>
<dbReference type="InterPro" id="IPR042099">
    <property type="entry name" value="ANL_N_sf"/>
</dbReference>
<dbReference type="InterPro" id="IPR009081">
    <property type="entry name" value="PP-bd_ACP"/>
</dbReference>
<dbReference type="PANTHER" id="PTHR43775">
    <property type="entry name" value="FATTY ACID SYNTHASE"/>
    <property type="match status" value="1"/>
</dbReference>
<dbReference type="InterPro" id="IPR010071">
    <property type="entry name" value="AA_adenyl_dom"/>
</dbReference>
<dbReference type="GO" id="GO:0043041">
    <property type="term" value="P:amino acid activation for nonribosomal peptide biosynthetic process"/>
    <property type="evidence" value="ECO:0007669"/>
    <property type="project" value="UniProtKB-ARBA"/>
</dbReference>
<dbReference type="Pfam" id="PF00202">
    <property type="entry name" value="Aminotran_3"/>
    <property type="match status" value="1"/>
</dbReference>
<dbReference type="Gene3D" id="3.40.47.10">
    <property type="match status" value="1"/>
</dbReference>
<dbReference type="SUPFAM" id="SSF47336">
    <property type="entry name" value="ACP-like"/>
    <property type="match status" value="2"/>
</dbReference>
<dbReference type="InterPro" id="IPR015424">
    <property type="entry name" value="PyrdxlP-dep_Trfase"/>
</dbReference>
<dbReference type="SMART" id="SM00827">
    <property type="entry name" value="PKS_AT"/>
    <property type="match status" value="1"/>
</dbReference>
<keyword evidence="4" id="KW-0597">Phosphoprotein</keyword>
<dbReference type="PROSITE" id="PS50075">
    <property type="entry name" value="CARRIER"/>
    <property type="match status" value="2"/>
</dbReference>
<dbReference type="Pfam" id="PF16197">
    <property type="entry name" value="KAsynt_C_assoc"/>
    <property type="match status" value="1"/>
</dbReference>
<comment type="cofactor">
    <cofactor evidence="2">
        <name>pantetheine 4'-phosphate</name>
        <dbReference type="ChEBI" id="CHEBI:47942"/>
    </cofactor>
</comment>
<dbReference type="SUPFAM" id="SSF53383">
    <property type="entry name" value="PLP-dependent transferases"/>
    <property type="match status" value="1"/>
</dbReference>
<dbReference type="Proteomes" id="UP000198670">
    <property type="component" value="Unassembled WGS sequence"/>
</dbReference>
<dbReference type="FunFam" id="3.40.50.980:FF:000001">
    <property type="entry name" value="Non-ribosomal peptide synthetase"/>
    <property type="match status" value="1"/>
</dbReference>
<dbReference type="InterPro" id="IPR049704">
    <property type="entry name" value="Aminotrans_3_PPA_site"/>
</dbReference>
<dbReference type="InterPro" id="IPR014031">
    <property type="entry name" value="Ketoacyl_synth_C"/>
</dbReference>
<dbReference type="InterPro" id="IPR016035">
    <property type="entry name" value="Acyl_Trfase/lysoPLipase"/>
</dbReference>
<dbReference type="InterPro" id="IPR036736">
    <property type="entry name" value="ACP-like_sf"/>
</dbReference>
<dbReference type="Gene3D" id="3.40.366.10">
    <property type="entry name" value="Malonyl-Coenzyme A Acyl Carrier Protein, domain 2"/>
    <property type="match status" value="1"/>
</dbReference>
<feature type="domain" description="Carrier" evidence="8">
    <location>
        <begin position="526"/>
        <end position="600"/>
    </location>
</feature>
<dbReference type="SUPFAM" id="SSF53901">
    <property type="entry name" value="Thiolase-like"/>
    <property type="match status" value="1"/>
</dbReference>
<keyword evidence="5" id="KW-0808">Transferase</keyword>
<dbReference type="InterPro" id="IPR005814">
    <property type="entry name" value="Aminotrans_3"/>
</dbReference>
<dbReference type="STRING" id="1477437.SAMN05444682_109120"/>
<dbReference type="Gene3D" id="3.30.300.30">
    <property type="match status" value="1"/>
</dbReference>
<dbReference type="Gene3D" id="3.30.70.3290">
    <property type="match status" value="1"/>
</dbReference>
<dbReference type="GO" id="GO:0030170">
    <property type="term" value="F:pyridoxal phosphate binding"/>
    <property type="evidence" value="ECO:0007669"/>
    <property type="project" value="InterPro"/>
</dbReference>
<protein>
    <submittedName>
        <fullName evidence="10">Amino acid adenylation domain-containing protein</fullName>
    </submittedName>
</protein>
<dbReference type="Gene3D" id="3.40.640.10">
    <property type="entry name" value="Type I PLP-dependent aspartate aminotransferase-like (Major domain)"/>
    <property type="match status" value="1"/>
</dbReference>
<dbReference type="GO" id="GO:0008483">
    <property type="term" value="F:transaminase activity"/>
    <property type="evidence" value="ECO:0007669"/>
    <property type="project" value="InterPro"/>
</dbReference>
<dbReference type="OrthoDB" id="4317020at2"/>
<keyword evidence="11" id="KW-1185">Reference proteome</keyword>
<dbReference type="SMART" id="SM00825">
    <property type="entry name" value="PKS_KS"/>
    <property type="match status" value="1"/>
</dbReference>
<dbReference type="InterPro" id="IPR016036">
    <property type="entry name" value="Malonyl_transacylase_ACP-bd"/>
</dbReference>
<feature type="region of interest" description="Disordered" evidence="7">
    <location>
        <begin position="1659"/>
        <end position="1684"/>
    </location>
</feature>
<dbReference type="Pfam" id="PF02801">
    <property type="entry name" value="Ketoacyl-synt_C"/>
    <property type="match status" value="1"/>
</dbReference>
<dbReference type="CDD" id="cd17643">
    <property type="entry name" value="A_NRPS_Cytc1-like"/>
    <property type="match status" value="1"/>
</dbReference>
<dbReference type="InterPro" id="IPR020806">
    <property type="entry name" value="PKS_PP-bd"/>
</dbReference>
<dbReference type="InterPro" id="IPR050091">
    <property type="entry name" value="PKS_NRPS_Biosynth_Enz"/>
</dbReference>
<dbReference type="FunFam" id="3.30.300.30:FF:000010">
    <property type="entry name" value="Enterobactin synthetase component F"/>
    <property type="match status" value="1"/>
</dbReference>
<dbReference type="InterPro" id="IPR020845">
    <property type="entry name" value="AMP-binding_CS"/>
</dbReference>
<dbReference type="InterPro" id="IPR018201">
    <property type="entry name" value="Ketoacyl_synth_AS"/>
</dbReference>
<dbReference type="Pfam" id="PF00109">
    <property type="entry name" value="ketoacyl-synt"/>
    <property type="match status" value="1"/>
</dbReference>
<evidence type="ECO:0000256" key="1">
    <source>
        <dbReference type="ARBA" id="ARBA00001933"/>
    </source>
</evidence>